<evidence type="ECO:0000256" key="1">
    <source>
        <dbReference type="SAM" id="MobiDB-lite"/>
    </source>
</evidence>
<organism evidence="2 3">
    <name type="scientific">Ascobolus immersus RN42</name>
    <dbReference type="NCBI Taxonomy" id="1160509"/>
    <lineage>
        <taxon>Eukaryota</taxon>
        <taxon>Fungi</taxon>
        <taxon>Dikarya</taxon>
        <taxon>Ascomycota</taxon>
        <taxon>Pezizomycotina</taxon>
        <taxon>Pezizomycetes</taxon>
        <taxon>Pezizales</taxon>
        <taxon>Ascobolaceae</taxon>
        <taxon>Ascobolus</taxon>
    </lineage>
</organism>
<evidence type="ECO:0000313" key="3">
    <source>
        <dbReference type="Proteomes" id="UP000275078"/>
    </source>
</evidence>
<keyword evidence="3" id="KW-1185">Reference proteome</keyword>
<gene>
    <name evidence="2" type="ORF">BJ508DRAFT_331804</name>
</gene>
<dbReference type="EMBL" id="ML119757">
    <property type="protein sequence ID" value="RPA75797.1"/>
    <property type="molecule type" value="Genomic_DNA"/>
</dbReference>
<dbReference type="Proteomes" id="UP000275078">
    <property type="component" value="Unassembled WGS sequence"/>
</dbReference>
<name>A0A3N4HR61_ASCIM</name>
<protein>
    <submittedName>
        <fullName evidence="2">Uncharacterized protein</fullName>
    </submittedName>
</protein>
<evidence type="ECO:0000313" key="2">
    <source>
        <dbReference type="EMBL" id="RPA75797.1"/>
    </source>
</evidence>
<accession>A0A3N4HR61</accession>
<sequence length="284" mass="31405">MRITSEYSQNDVYPLAVDMSNRMVPPKFTRSVSQEAPQELLSNEDTRFNFSRTRATSEPAPLKVDALKAVMVSSSLLGFHPAKAPLDNGFSQAHLPTVMGFHPINQTPTNRPAAVNRTPTAENRQRAAHNKQLRIAATKTLLLNEVNRRYLKLGLSLRSVYLAEYKTTFRRYRWLKSGGYDFPTFNDGSKRSLGQFTIAHHEELKKALEDGRLRAIKVNKRGERMPSPVVEADAGGFGGIFVEGVADVEGAAAEVDGDEQGEKEVGLGGGENIKAEVDVKMECE</sequence>
<dbReference type="AlphaFoldDB" id="A0A3N4HR61"/>
<proteinExistence type="predicted"/>
<reference evidence="2 3" key="1">
    <citation type="journal article" date="2018" name="Nat. Ecol. Evol.">
        <title>Pezizomycetes genomes reveal the molecular basis of ectomycorrhizal truffle lifestyle.</title>
        <authorList>
            <person name="Murat C."/>
            <person name="Payen T."/>
            <person name="Noel B."/>
            <person name="Kuo A."/>
            <person name="Morin E."/>
            <person name="Chen J."/>
            <person name="Kohler A."/>
            <person name="Krizsan K."/>
            <person name="Balestrini R."/>
            <person name="Da Silva C."/>
            <person name="Montanini B."/>
            <person name="Hainaut M."/>
            <person name="Levati E."/>
            <person name="Barry K.W."/>
            <person name="Belfiori B."/>
            <person name="Cichocki N."/>
            <person name="Clum A."/>
            <person name="Dockter R.B."/>
            <person name="Fauchery L."/>
            <person name="Guy J."/>
            <person name="Iotti M."/>
            <person name="Le Tacon F."/>
            <person name="Lindquist E.A."/>
            <person name="Lipzen A."/>
            <person name="Malagnac F."/>
            <person name="Mello A."/>
            <person name="Molinier V."/>
            <person name="Miyauchi S."/>
            <person name="Poulain J."/>
            <person name="Riccioni C."/>
            <person name="Rubini A."/>
            <person name="Sitrit Y."/>
            <person name="Splivallo R."/>
            <person name="Traeger S."/>
            <person name="Wang M."/>
            <person name="Zifcakova L."/>
            <person name="Wipf D."/>
            <person name="Zambonelli A."/>
            <person name="Paolocci F."/>
            <person name="Nowrousian M."/>
            <person name="Ottonello S."/>
            <person name="Baldrian P."/>
            <person name="Spatafora J.W."/>
            <person name="Henrissat B."/>
            <person name="Nagy L.G."/>
            <person name="Aury J.M."/>
            <person name="Wincker P."/>
            <person name="Grigoriev I.V."/>
            <person name="Bonfante P."/>
            <person name="Martin F.M."/>
        </authorList>
    </citation>
    <scope>NUCLEOTIDE SEQUENCE [LARGE SCALE GENOMIC DNA]</scope>
    <source>
        <strain evidence="2 3">RN42</strain>
    </source>
</reference>
<feature type="region of interest" description="Disordered" evidence="1">
    <location>
        <begin position="103"/>
        <end position="127"/>
    </location>
</feature>